<name>A0A9X2PAD5_9BACT</name>
<dbReference type="SUPFAM" id="SSF55486">
    <property type="entry name" value="Metalloproteases ('zincins'), catalytic domain"/>
    <property type="match status" value="1"/>
</dbReference>
<keyword evidence="4" id="KW-0732">Signal</keyword>
<organism evidence="10 11">
    <name type="scientific">Aquiflexum gelatinilyticum</name>
    <dbReference type="NCBI Taxonomy" id="2961943"/>
    <lineage>
        <taxon>Bacteria</taxon>
        <taxon>Pseudomonadati</taxon>
        <taxon>Bacteroidota</taxon>
        <taxon>Cytophagia</taxon>
        <taxon>Cytophagales</taxon>
        <taxon>Cyclobacteriaceae</taxon>
        <taxon>Aquiflexum</taxon>
    </lineage>
</organism>
<keyword evidence="7 10" id="KW-0482">Metalloprotease</keyword>
<proteinExistence type="inferred from homology"/>
<dbReference type="GO" id="GO:0008237">
    <property type="term" value="F:metallopeptidase activity"/>
    <property type="evidence" value="ECO:0007669"/>
    <property type="project" value="UniProtKB-KW"/>
</dbReference>
<keyword evidence="11" id="KW-1185">Reference proteome</keyword>
<keyword evidence="6" id="KW-0862">Zinc</keyword>
<protein>
    <submittedName>
        <fullName evidence="10">M43 family zinc metalloprotease</fullName>
    </submittedName>
</protein>
<evidence type="ECO:0000313" key="11">
    <source>
        <dbReference type="Proteomes" id="UP001142175"/>
    </source>
</evidence>
<evidence type="ECO:0000256" key="7">
    <source>
        <dbReference type="ARBA" id="ARBA00023049"/>
    </source>
</evidence>
<dbReference type="EMBL" id="JANSUY010000011">
    <property type="protein sequence ID" value="MCR9015989.1"/>
    <property type="molecule type" value="Genomic_DNA"/>
</dbReference>
<evidence type="ECO:0000313" key="10">
    <source>
        <dbReference type="EMBL" id="MCR9015989.1"/>
    </source>
</evidence>
<keyword evidence="3" id="KW-0479">Metal-binding</keyword>
<keyword evidence="8" id="KW-1015">Disulfide bond</keyword>
<dbReference type="Gene3D" id="3.40.390.10">
    <property type="entry name" value="Collagenase (Catalytic Domain)"/>
    <property type="match status" value="1"/>
</dbReference>
<evidence type="ECO:0000256" key="6">
    <source>
        <dbReference type="ARBA" id="ARBA00022833"/>
    </source>
</evidence>
<dbReference type="PANTHER" id="PTHR47466:SF1">
    <property type="entry name" value="METALLOPROTEASE MEP1 (AFU_ORTHOLOGUE AFUA_1G07730)-RELATED"/>
    <property type="match status" value="1"/>
</dbReference>
<comment type="similarity">
    <text evidence="1">Belongs to the peptidase M43B family.</text>
</comment>
<dbReference type="InterPro" id="IPR008754">
    <property type="entry name" value="Peptidase_M43"/>
</dbReference>
<evidence type="ECO:0000256" key="5">
    <source>
        <dbReference type="ARBA" id="ARBA00022801"/>
    </source>
</evidence>
<evidence type="ECO:0000256" key="4">
    <source>
        <dbReference type="ARBA" id="ARBA00022729"/>
    </source>
</evidence>
<dbReference type="PANTHER" id="PTHR47466">
    <property type="match status" value="1"/>
</dbReference>
<reference evidence="10" key="1">
    <citation type="submission" date="2022-08" db="EMBL/GenBank/DDBJ databases">
        <authorList>
            <person name="Zhang D."/>
        </authorList>
    </citation>
    <scope>NUCLEOTIDE SEQUENCE</scope>
    <source>
        <strain evidence="10">XJ19-11</strain>
    </source>
</reference>
<gene>
    <name evidence="10" type="ORF">NU887_13165</name>
</gene>
<dbReference type="RefSeq" id="WP_258423846.1">
    <property type="nucleotide sequence ID" value="NZ_JANSUY010000011.1"/>
</dbReference>
<dbReference type="GO" id="GO:0046872">
    <property type="term" value="F:metal ion binding"/>
    <property type="evidence" value="ECO:0007669"/>
    <property type="project" value="UniProtKB-KW"/>
</dbReference>
<accession>A0A9X2PAD5</accession>
<feature type="domain" description="Peptidase M43 pregnancy-associated plasma-A" evidence="9">
    <location>
        <begin position="364"/>
        <end position="444"/>
    </location>
</feature>
<sequence length="481" mass="55159">MTDREAENSFYLNQINKIQVISSKTIFFTENREEDFNLTVSFFDRDNRPFLNNIDVPYVIYLGDSVIKEPSLDLSKPGKYKLRVMFPTRELTFSNEVEIEVVEGDYIKELVLDFSNETRNQFTLVNNEPYDFTLRAFGPDGEIPGVEEQIKRNLSLQVGNVNTNRLTGIPITQIGLIDVQASVFGIESNILKINSRQDVSYPIKEFQVVFHVFSNLFTPSQSSFESQINSSNIAFSGGIRSSFRRNLNAVDAGFRFKLADRNPDGSLMETKGVNRIMSNKVFLDAQDQELLQLKFNSLWDPSQYINVFIEDLSSLQAAGYAYLPFLTSPVVGGLNPILEEDTELFYPIMVALDYRLFNGQYRDDNVLAHELGHYLGLYHTFQDCQTGDFCDDTQSHTLPSNQSIRFSNNRTNCSNEPYISTNFMDYISVVDNFTFDQKERMTKVYENALFMPKDFNAPDSRIKPFKRGQLDPSIKPIICNF</sequence>
<keyword evidence="2" id="KW-0645">Protease</keyword>
<keyword evidence="5" id="KW-0378">Hydrolase</keyword>
<evidence type="ECO:0000256" key="2">
    <source>
        <dbReference type="ARBA" id="ARBA00022670"/>
    </source>
</evidence>
<dbReference type="Proteomes" id="UP001142175">
    <property type="component" value="Unassembled WGS sequence"/>
</dbReference>
<dbReference type="InterPro" id="IPR024079">
    <property type="entry name" value="MetalloPept_cat_dom_sf"/>
</dbReference>
<evidence type="ECO:0000256" key="3">
    <source>
        <dbReference type="ARBA" id="ARBA00022723"/>
    </source>
</evidence>
<comment type="caution">
    <text evidence="10">The sequence shown here is derived from an EMBL/GenBank/DDBJ whole genome shotgun (WGS) entry which is preliminary data.</text>
</comment>
<evidence type="ECO:0000256" key="8">
    <source>
        <dbReference type="ARBA" id="ARBA00023157"/>
    </source>
</evidence>
<dbReference type="GO" id="GO:0006508">
    <property type="term" value="P:proteolysis"/>
    <property type="evidence" value="ECO:0007669"/>
    <property type="project" value="UniProtKB-KW"/>
</dbReference>
<dbReference type="Pfam" id="PF05572">
    <property type="entry name" value="Peptidase_M43"/>
    <property type="match status" value="1"/>
</dbReference>
<dbReference type="AlphaFoldDB" id="A0A9X2PAD5"/>
<evidence type="ECO:0000256" key="1">
    <source>
        <dbReference type="ARBA" id="ARBA00008721"/>
    </source>
</evidence>
<evidence type="ECO:0000259" key="9">
    <source>
        <dbReference type="Pfam" id="PF05572"/>
    </source>
</evidence>